<feature type="chain" id="PRO_5043935991" evidence="1">
    <location>
        <begin position="19"/>
        <end position="85"/>
    </location>
</feature>
<protein>
    <submittedName>
        <fullName evidence="2">Uncharacterized protein</fullName>
    </submittedName>
</protein>
<evidence type="ECO:0000256" key="1">
    <source>
        <dbReference type="SAM" id="SignalP"/>
    </source>
</evidence>
<comment type="caution">
    <text evidence="2">The sequence shown here is derived from an EMBL/GenBank/DDBJ whole genome shotgun (WGS) entry which is preliminary data.</text>
</comment>
<dbReference type="Proteomes" id="UP001214113">
    <property type="component" value="Unassembled WGS sequence"/>
</dbReference>
<reference evidence="2" key="1">
    <citation type="submission" date="2022-10" db="EMBL/GenBank/DDBJ databases">
        <title>Human gut microbiome strain richness.</title>
        <authorList>
            <person name="Chen-Liaw A."/>
        </authorList>
    </citation>
    <scope>NUCLEOTIDE SEQUENCE</scope>
    <source>
        <strain evidence="2">BSD2780061687st1_G10_BSD2780061687b_171204</strain>
    </source>
</reference>
<dbReference type="RefSeq" id="WP_071122455.1">
    <property type="nucleotide sequence ID" value="NZ_JAQNSB010000030.1"/>
</dbReference>
<evidence type="ECO:0000313" key="2">
    <source>
        <dbReference type="EMBL" id="MDC1856523.1"/>
    </source>
</evidence>
<accession>A0AAW6GF83</accession>
<name>A0AAW6GF83_BACUN</name>
<organism evidence="2 3">
    <name type="scientific">Bacteroides uniformis</name>
    <dbReference type="NCBI Taxonomy" id="820"/>
    <lineage>
        <taxon>Bacteria</taxon>
        <taxon>Pseudomonadati</taxon>
        <taxon>Bacteroidota</taxon>
        <taxon>Bacteroidia</taxon>
        <taxon>Bacteroidales</taxon>
        <taxon>Bacteroidaceae</taxon>
        <taxon>Bacteroides</taxon>
    </lineage>
</organism>
<dbReference type="AlphaFoldDB" id="A0AAW6GF83"/>
<keyword evidence="1" id="KW-0732">Signal</keyword>
<gene>
    <name evidence="2" type="ORF">POZ22_17320</name>
</gene>
<evidence type="ECO:0000313" key="3">
    <source>
        <dbReference type="Proteomes" id="UP001214113"/>
    </source>
</evidence>
<feature type="signal peptide" evidence="1">
    <location>
        <begin position="1"/>
        <end position="18"/>
    </location>
</feature>
<dbReference type="EMBL" id="JAQNSB010000030">
    <property type="protein sequence ID" value="MDC1856523.1"/>
    <property type="molecule type" value="Genomic_DNA"/>
</dbReference>
<sequence length="85" mass="9500">MKQLMLLLFGAGVVTAGAQSPGGVKGTELWFQTLPVTADLQGAYRWMDLAGDSVKLRLYAHLSSWHIDPCRFPIKKRAHNANQYR</sequence>
<proteinExistence type="predicted"/>